<feature type="transmembrane region" description="Helical" evidence="1">
    <location>
        <begin position="20"/>
        <end position="39"/>
    </location>
</feature>
<evidence type="ECO:0000256" key="1">
    <source>
        <dbReference type="SAM" id="Phobius"/>
    </source>
</evidence>
<proteinExistence type="predicted"/>
<dbReference type="Proteomes" id="UP000041254">
    <property type="component" value="Unassembled WGS sequence"/>
</dbReference>
<dbReference type="AlphaFoldDB" id="A0A0G4G368"/>
<evidence type="ECO:0000313" key="2">
    <source>
        <dbReference type="EMBL" id="CEM22689.1"/>
    </source>
</evidence>
<feature type="transmembrane region" description="Helical" evidence="1">
    <location>
        <begin position="78"/>
        <end position="96"/>
    </location>
</feature>
<keyword evidence="1" id="KW-1133">Transmembrane helix</keyword>
<accession>A0A0G4G368</accession>
<dbReference type="InParanoid" id="A0A0G4G368"/>
<keyword evidence="3" id="KW-1185">Reference proteome</keyword>
<feature type="transmembrane region" description="Helical" evidence="1">
    <location>
        <begin position="108"/>
        <end position="129"/>
    </location>
</feature>
<name>A0A0G4G368_VITBC</name>
<dbReference type="VEuPathDB" id="CryptoDB:Vbra_16864"/>
<protein>
    <submittedName>
        <fullName evidence="2">Uncharacterized protein</fullName>
    </submittedName>
</protein>
<keyword evidence="1" id="KW-0812">Transmembrane</keyword>
<gene>
    <name evidence="2" type="ORF">Vbra_16864</name>
</gene>
<evidence type="ECO:0000313" key="3">
    <source>
        <dbReference type="Proteomes" id="UP000041254"/>
    </source>
</evidence>
<dbReference type="EMBL" id="CDMY01000555">
    <property type="protein sequence ID" value="CEM22689.1"/>
    <property type="molecule type" value="Genomic_DNA"/>
</dbReference>
<organism evidence="2 3">
    <name type="scientific">Vitrella brassicaformis (strain CCMP3155)</name>
    <dbReference type="NCBI Taxonomy" id="1169540"/>
    <lineage>
        <taxon>Eukaryota</taxon>
        <taxon>Sar</taxon>
        <taxon>Alveolata</taxon>
        <taxon>Colpodellida</taxon>
        <taxon>Vitrellaceae</taxon>
        <taxon>Vitrella</taxon>
    </lineage>
</organism>
<reference evidence="2 3" key="1">
    <citation type="submission" date="2014-11" db="EMBL/GenBank/DDBJ databases">
        <authorList>
            <person name="Zhu J."/>
            <person name="Qi W."/>
            <person name="Song R."/>
        </authorList>
    </citation>
    <scope>NUCLEOTIDE SEQUENCE [LARGE SCALE GENOMIC DNA]</scope>
</reference>
<keyword evidence="1" id="KW-0472">Membrane</keyword>
<feature type="transmembrane region" description="Helical" evidence="1">
    <location>
        <begin position="51"/>
        <end position="72"/>
    </location>
</feature>
<sequence length="134" mass="15811">MAHAWYHSEDLLTSGLCELVFALVVVGFILMSSGFGVRIECDWQRMHTAQLAFVIHALIQISLGYVLPAWMWYYRGTWFKIIFIILSWLTPLRHFVEALSDKMRESKVSEQFFLFAFLVHSIQYVWLLVKYLND</sequence>